<dbReference type="GO" id="GO:0070778">
    <property type="term" value="P:L-aspartate transmembrane transport"/>
    <property type="evidence" value="ECO:0007669"/>
    <property type="project" value="TreeGrafter"/>
</dbReference>
<evidence type="ECO:0000256" key="1">
    <source>
        <dbReference type="ARBA" id="ARBA00004651"/>
    </source>
</evidence>
<feature type="region of interest" description="Disordered" evidence="7">
    <location>
        <begin position="1"/>
        <end position="23"/>
    </location>
</feature>
<keyword evidence="5 8" id="KW-1133">Transmembrane helix</keyword>
<dbReference type="Proteomes" id="UP000317378">
    <property type="component" value="Unassembled WGS sequence"/>
</dbReference>
<sequence length="464" mass="47857">METPHARAATADGHDGNPAGSASAERSRRWWRLAIGVQSIIAVGLGALIGSLAPSAGEQMKIFGDLFLNLVQVVVLPLVFPLIVLGIARMESVRKVGRIAGKAILYFEIVTTVILLIAVGLAKVTGIGKGAPVADADPKSLQSLEQGIDFHELILHAVPKNIFAAFTEGNLLGAIVFALLLGVAMAAIGEKSAPFATLLDSVASVMFKVVGYVIRVAPLGVLGFISYDVAHYGFANLKSLLGFITVVYAGLAIVLGVIFPLIAAIYRVRYVALLKAVGGLAGIAFVTRSSEAVLAPLMGKLEAFGISRSTSSFVVPLGYSFNSDGSVLYQAAALVFLANAYGADTSIPALLVMVGVLVILSKGMAGVASASIVVLIAAGNTVGLPAEGIALLLGVDFIVDMARTGVNVIGNSLAAAVVDRSEARGEAKRRAGHGSPDPVGHEAPDAAGHEDHPSARALQEETAR</sequence>
<feature type="transmembrane region" description="Helical" evidence="8">
    <location>
        <begin position="66"/>
        <end position="87"/>
    </location>
</feature>
<accession>A0A505D5G0</accession>
<organism evidence="9 10">
    <name type="scientific">Streptomyces sporangiiformans</name>
    <dbReference type="NCBI Taxonomy" id="2315329"/>
    <lineage>
        <taxon>Bacteria</taxon>
        <taxon>Bacillati</taxon>
        <taxon>Actinomycetota</taxon>
        <taxon>Actinomycetes</taxon>
        <taxon>Kitasatosporales</taxon>
        <taxon>Streptomycetaceae</taxon>
        <taxon>Streptomyces</taxon>
    </lineage>
</organism>
<keyword evidence="4 8" id="KW-0812">Transmembrane</keyword>
<evidence type="ECO:0000256" key="2">
    <source>
        <dbReference type="ARBA" id="ARBA00022448"/>
    </source>
</evidence>
<comment type="caution">
    <text evidence="9">The sequence shown here is derived from an EMBL/GenBank/DDBJ whole genome shotgun (WGS) entry which is preliminary data.</text>
</comment>
<dbReference type="GO" id="GO:0015366">
    <property type="term" value="F:malate:proton symporter activity"/>
    <property type="evidence" value="ECO:0007669"/>
    <property type="project" value="TreeGrafter"/>
</dbReference>
<proteinExistence type="predicted"/>
<dbReference type="GO" id="GO:0015138">
    <property type="term" value="F:fumarate transmembrane transporter activity"/>
    <property type="evidence" value="ECO:0007669"/>
    <property type="project" value="TreeGrafter"/>
</dbReference>
<dbReference type="OrthoDB" id="9766690at2"/>
<feature type="transmembrane region" description="Helical" evidence="8">
    <location>
        <begin position="171"/>
        <end position="188"/>
    </location>
</feature>
<dbReference type="PANTHER" id="PTHR42865">
    <property type="entry name" value="PROTON/GLUTAMATE-ASPARTATE SYMPORTER"/>
    <property type="match status" value="1"/>
</dbReference>
<keyword evidence="3" id="KW-1003">Cell membrane</keyword>
<feature type="transmembrane region" description="Helical" evidence="8">
    <location>
        <begin position="209"/>
        <end position="227"/>
    </location>
</feature>
<keyword evidence="6 8" id="KW-0472">Membrane</keyword>
<dbReference type="PRINTS" id="PR00173">
    <property type="entry name" value="EDTRNSPORT"/>
</dbReference>
<evidence type="ECO:0000256" key="8">
    <source>
        <dbReference type="SAM" id="Phobius"/>
    </source>
</evidence>
<feature type="compositionally biased region" description="Basic and acidic residues" evidence="7">
    <location>
        <begin position="439"/>
        <end position="464"/>
    </location>
</feature>
<keyword evidence="2" id="KW-0813">Transport</keyword>
<dbReference type="InterPro" id="IPR036458">
    <property type="entry name" value="Na:dicarbo_symporter_sf"/>
</dbReference>
<feature type="transmembrane region" description="Helical" evidence="8">
    <location>
        <begin position="350"/>
        <end position="376"/>
    </location>
</feature>
<feature type="transmembrane region" description="Helical" evidence="8">
    <location>
        <begin position="327"/>
        <end position="343"/>
    </location>
</feature>
<dbReference type="SUPFAM" id="SSF118215">
    <property type="entry name" value="Proton glutamate symport protein"/>
    <property type="match status" value="1"/>
</dbReference>
<dbReference type="AlphaFoldDB" id="A0A505D5G0"/>
<feature type="transmembrane region" description="Helical" evidence="8">
    <location>
        <begin position="382"/>
        <end position="399"/>
    </location>
</feature>
<feature type="transmembrane region" description="Helical" evidence="8">
    <location>
        <begin position="239"/>
        <end position="263"/>
    </location>
</feature>
<gene>
    <name evidence="9" type="ORF">FGD71_032750</name>
</gene>
<dbReference type="InterPro" id="IPR001991">
    <property type="entry name" value="Na-dicarboxylate_symporter"/>
</dbReference>
<comment type="subcellular location">
    <subcellularLocation>
        <location evidence="1">Cell membrane</location>
        <topology evidence="1">Multi-pass membrane protein</topology>
    </subcellularLocation>
</comment>
<reference evidence="9 10" key="1">
    <citation type="submission" date="2019-06" db="EMBL/GenBank/DDBJ databases">
        <title>Streptomyces sporangiiformans sp. nov., a novel actinomycete isolated from soil in Mount Song.</title>
        <authorList>
            <person name="Han L."/>
        </authorList>
    </citation>
    <scope>NUCLEOTIDE SEQUENCE [LARGE SCALE GENOMIC DNA]</scope>
    <source>
        <strain evidence="9 10">NEAU-SSA 1</strain>
    </source>
</reference>
<dbReference type="PANTHER" id="PTHR42865:SF7">
    <property type="entry name" value="PROTON_GLUTAMATE-ASPARTATE SYMPORTER"/>
    <property type="match status" value="1"/>
</dbReference>
<dbReference type="Gene3D" id="1.10.3860.10">
    <property type="entry name" value="Sodium:dicarboxylate symporter"/>
    <property type="match status" value="1"/>
</dbReference>
<feature type="region of interest" description="Disordered" evidence="7">
    <location>
        <begin position="422"/>
        <end position="464"/>
    </location>
</feature>
<keyword evidence="10" id="KW-1185">Reference proteome</keyword>
<evidence type="ECO:0000256" key="3">
    <source>
        <dbReference type="ARBA" id="ARBA00022475"/>
    </source>
</evidence>
<dbReference type="Pfam" id="PF00375">
    <property type="entry name" value="SDF"/>
    <property type="match status" value="1"/>
</dbReference>
<feature type="transmembrane region" description="Helical" evidence="8">
    <location>
        <begin position="99"/>
        <end position="122"/>
    </location>
</feature>
<evidence type="ECO:0000256" key="4">
    <source>
        <dbReference type="ARBA" id="ARBA00022692"/>
    </source>
</evidence>
<protein>
    <submittedName>
        <fullName evidence="9">Dicarboxylate/amino acid:cation symporter</fullName>
    </submittedName>
</protein>
<feature type="transmembrane region" description="Helical" evidence="8">
    <location>
        <begin position="270"/>
        <end position="287"/>
    </location>
</feature>
<feature type="transmembrane region" description="Helical" evidence="8">
    <location>
        <begin position="33"/>
        <end position="54"/>
    </location>
</feature>
<dbReference type="EMBL" id="VCHX02000180">
    <property type="protein sequence ID" value="TPQ18047.1"/>
    <property type="molecule type" value="Genomic_DNA"/>
</dbReference>
<evidence type="ECO:0000313" key="9">
    <source>
        <dbReference type="EMBL" id="TPQ18047.1"/>
    </source>
</evidence>
<name>A0A505D5G0_9ACTN</name>
<evidence type="ECO:0000256" key="7">
    <source>
        <dbReference type="SAM" id="MobiDB-lite"/>
    </source>
</evidence>
<evidence type="ECO:0000256" key="5">
    <source>
        <dbReference type="ARBA" id="ARBA00022989"/>
    </source>
</evidence>
<dbReference type="GO" id="GO:0005886">
    <property type="term" value="C:plasma membrane"/>
    <property type="evidence" value="ECO:0007669"/>
    <property type="project" value="TreeGrafter"/>
</dbReference>
<dbReference type="RefSeq" id="WP_119104190.1">
    <property type="nucleotide sequence ID" value="NZ_QXMJ01000180.1"/>
</dbReference>
<evidence type="ECO:0000256" key="6">
    <source>
        <dbReference type="ARBA" id="ARBA00023136"/>
    </source>
</evidence>
<evidence type="ECO:0000313" key="10">
    <source>
        <dbReference type="Proteomes" id="UP000317378"/>
    </source>
</evidence>
<dbReference type="GO" id="GO:0015141">
    <property type="term" value="F:succinate transmembrane transporter activity"/>
    <property type="evidence" value="ECO:0007669"/>
    <property type="project" value="TreeGrafter"/>
</dbReference>